<dbReference type="InterPro" id="IPR044787">
    <property type="entry name" value="HHO5-like"/>
</dbReference>
<feature type="compositionally biased region" description="Low complexity" evidence="7">
    <location>
        <begin position="438"/>
        <end position="449"/>
    </location>
</feature>
<dbReference type="SUPFAM" id="SSF46689">
    <property type="entry name" value="Homeodomain-like"/>
    <property type="match status" value="1"/>
</dbReference>
<evidence type="ECO:0000256" key="5">
    <source>
        <dbReference type="ARBA" id="ARBA00023242"/>
    </source>
</evidence>
<feature type="compositionally biased region" description="Gly residues" evidence="7">
    <location>
        <begin position="174"/>
        <end position="189"/>
    </location>
</feature>
<dbReference type="Pfam" id="PF26575">
    <property type="entry name" value="HHO5_N"/>
    <property type="match status" value="1"/>
</dbReference>
<evidence type="ECO:0000259" key="8">
    <source>
        <dbReference type="Pfam" id="PF26575"/>
    </source>
</evidence>
<proteinExistence type="predicted"/>
<dbReference type="EMBL" id="CM007649">
    <property type="protein sequence ID" value="ONM29562.1"/>
    <property type="molecule type" value="Genomic_DNA"/>
</dbReference>
<feature type="region of interest" description="Disordered" evidence="7">
    <location>
        <begin position="155"/>
        <end position="189"/>
    </location>
</feature>
<dbReference type="InterPro" id="IPR058673">
    <property type="entry name" value="HHO5-like_N"/>
</dbReference>
<evidence type="ECO:0000256" key="3">
    <source>
        <dbReference type="ARBA" id="ARBA00023125"/>
    </source>
</evidence>
<feature type="compositionally biased region" description="Acidic residues" evidence="7">
    <location>
        <begin position="495"/>
        <end position="515"/>
    </location>
</feature>
<dbReference type="ExpressionAtlas" id="A0A1D6MJX4">
    <property type="expression patterns" value="baseline and differential"/>
</dbReference>
<evidence type="ECO:0000256" key="1">
    <source>
        <dbReference type="ARBA" id="ARBA00004123"/>
    </source>
</evidence>
<dbReference type="STRING" id="4577.A0A1D6MJX4"/>
<dbReference type="PANTHER" id="PTHR31003">
    <property type="entry name" value="MYB FAMILY TRANSCRIPTION FACTOR"/>
    <property type="match status" value="1"/>
</dbReference>
<gene>
    <name evidence="9" type="ORF">ZEAMMB73_Zm00001d039637</name>
</gene>
<feature type="compositionally biased region" description="Low complexity" evidence="7">
    <location>
        <begin position="456"/>
        <end position="466"/>
    </location>
</feature>
<feature type="compositionally biased region" description="Gly residues" evidence="7">
    <location>
        <begin position="525"/>
        <end position="536"/>
    </location>
</feature>
<dbReference type="SMR" id="A0A1D6MJX4"/>
<evidence type="ECO:0000256" key="2">
    <source>
        <dbReference type="ARBA" id="ARBA00023015"/>
    </source>
</evidence>
<dbReference type="Gene3D" id="1.10.10.60">
    <property type="entry name" value="Homeodomain-like"/>
    <property type="match status" value="1"/>
</dbReference>
<feature type="compositionally biased region" description="Gly residues" evidence="7">
    <location>
        <begin position="473"/>
        <end position="487"/>
    </location>
</feature>
<feature type="domain" description="HHO5-like N-terminal" evidence="8">
    <location>
        <begin position="43"/>
        <end position="93"/>
    </location>
</feature>
<dbReference type="InterPro" id="IPR009057">
    <property type="entry name" value="Homeodomain-like_sf"/>
</dbReference>
<dbReference type="PaxDb" id="4577-GRMZM2G348238_P01"/>
<evidence type="ECO:0000313" key="9">
    <source>
        <dbReference type="EMBL" id="ONM29562.1"/>
    </source>
</evidence>
<dbReference type="OMA" id="PKEHSEH"/>
<keyword evidence="6" id="KW-0175">Coiled coil</keyword>
<dbReference type="GO" id="GO:0003677">
    <property type="term" value="F:DNA binding"/>
    <property type="evidence" value="ECO:0007669"/>
    <property type="project" value="UniProtKB-KW"/>
</dbReference>
<protein>
    <submittedName>
        <fullName evidence="9">Myb family transcription factor EFM</fullName>
    </submittedName>
</protein>
<dbReference type="AlphaFoldDB" id="A0A1D6MJX4"/>
<evidence type="ECO:0000256" key="4">
    <source>
        <dbReference type="ARBA" id="ARBA00023163"/>
    </source>
</evidence>
<dbReference type="eggNOG" id="ENOG502QU6F">
    <property type="taxonomic scope" value="Eukaryota"/>
</dbReference>
<reference evidence="9" key="1">
    <citation type="submission" date="2015-12" db="EMBL/GenBank/DDBJ databases">
        <title>Update maize B73 reference genome by single molecule sequencing technologies.</title>
        <authorList>
            <consortium name="Maize Genome Sequencing Project"/>
            <person name="Ware D."/>
        </authorList>
    </citation>
    <scope>NUCLEOTIDE SEQUENCE [LARGE SCALE GENOMIC DNA]</scope>
    <source>
        <tissue evidence="9">Seedling</tissue>
    </source>
</reference>
<dbReference type="FunCoup" id="A0A1D6MJX4">
    <property type="interactions" value="1459"/>
</dbReference>
<evidence type="ECO:0000256" key="7">
    <source>
        <dbReference type="SAM" id="MobiDB-lite"/>
    </source>
</evidence>
<dbReference type="InParanoid" id="A0A1D6MJX4"/>
<accession>A0A1D6MJX4</accession>
<dbReference type="GO" id="GO:0003700">
    <property type="term" value="F:DNA-binding transcription factor activity"/>
    <property type="evidence" value="ECO:0007669"/>
    <property type="project" value="InterPro"/>
</dbReference>
<comment type="subcellular location">
    <subcellularLocation>
        <location evidence="1">Nucleus</location>
    </subcellularLocation>
</comment>
<dbReference type="GO" id="GO:0005634">
    <property type="term" value="C:nucleus"/>
    <property type="evidence" value="ECO:0007669"/>
    <property type="project" value="UniProtKB-SubCell"/>
</dbReference>
<keyword evidence="2" id="KW-0805">Transcription regulation</keyword>
<name>A0A1D6MJX4_MAIZE</name>
<feature type="region of interest" description="Disordered" evidence="7">
    <location>
        <begin position="436"/>
        <end position="536"/>
    </location>
</feature>
<feature type="region of interest" description="Disordered" evidence="7">
    <location>
        <begin position="253"/>
        <end position="276"/>
    </location>
</feature>
<evidence type="ECO:0000256" key="6">
    <source>
        <dbReference type="SAM" id="Coils"/>
    </source>
</evidence>
<dbReference type="PANTHER" id="PTHR31003:SF19">
    <property type="entry name" value="MYB FAMILY TRANSCRIPTION FACTOR EFM"/>
    <property type="match status" value="1"/>
</dbReference>
<sequence length="536" mass="56315">MASSPSDLTLDYKPNGNGAAYAVTTPKPPQETLVVDGHHHHHHLTAAEQTTQKLREFLARLEEERLKIDAFKRELPLCMQLLNHAMESYRQQLEAYQMGSLQGAPARPLVLEEFMPLKNIGIDAAADKMGNPTSEKASWMESAQLWNGPAATADVAARGPQTPKESAECAHGAAGAGHGQRNGGGGGGAFLPFAKDKTASAAEGAALPELALAPADKDAADADRKPYLDAAAGSNNGGVLGSRRDAVQSGVVNVKPAPNAPEGQQAAPPQTHRKARRCWSPELHRRFVNALQILGGAQGTDTGMPQTLCYVRQNAKRMHACPMIMTNNTCFLLAKVATPKQIRELMKVDGLTNDEVKSHLQKYRLHTRRPMPAPPAPATAAPQLVVLGGIWVPPEYASQAAGQAIYGAHPATQPHYTAAAAQEYYPSPAAVHHLQHHPAAAAMVHRAAAAPPPPQQAAYSKAAAMAGSPPGSEGRGSAGGGSIGGGGGRERSESIEEEGEVEEREEDDEDDDDDMTANKADGEGAAAGAGVGAAMY</sequence>
<keyword evidence="4" id="KW-0804">Transcription</keyword>
<dbReference type="NCBIfam" id="TIGR01557">
    <property type="entry name" value="myb_SHAQKYF"/>
    <property type="match status" value="1"/>
</dbReference>
<organism evidence="9">
    <name type="scientific">Zea mays</name>
    <name type="common">Maize</name>
    <dbReference type="NCBI Taxonomy" id="4577"/>
    <lineage>
        <taxon>Eukaryota</taxon>
        <taxon>Viridiplantae</taxon>
        <taxon>Streptophyta</taxon>
        <taxon>Embryophyta</taxon>
        <taxon>Tracheophyta</taxon>
        <taxon>Spermatophyta</taxon>
        <taxon>Magnoliopsida</taxon>
        <taxon>Liliopsida</taxon>
        <taxon>Poales</taxon>
        <taxon>Poaceae</taxon>
        <taxon>PACMAD clade</taxon>
        <taxon>Panicoideae</taxon>
        <taxon>Andropogonodae</taxon>
        <taxon>Andropogoneae</taxon>
        <taxon>Tripsacinae</taxon>
        <taxon>Zea</taxon>
    </lineage>
</organism>
<keyword evidence="3" id="KW-0238">DNA-binding</keyword>
<dbReference type="InterPro" id="IPR006447">
    <property type="entry name" value="Myb_dom_plants"/>
</dbReference>
<keyword evidence="5" id="KW-0539">Nucleus</keyword>
<feature type="coiled-coil region" evidence="6">
    <location>
        <begin position="44"/>
        <end position="74"/>
    </location>
</feature>